<feature type="binding site" evidence="4">
    <location>
        <position position="240"/>
    </location>
    <ligand>
        <name>a divalent metal cation</name>
        <dbReference type="ChEBI" id="CHEBI:60240"/>
        <label>1</label>
    </ligand>
</feature>
<dbReference type="InterPro" id="IPR002678">
    <property type="entry name" value="DUF34/NIF3"/>
</dbReference>
<proteinExistence type="inferred from homology"/>
<dbReference type="FunFam" id="3.40.1390.30:FF:000001">
    <property type="entry name" value="GTP cyclohydrolase 1 type 2"/>
    <property type="match status" value="1"/>
</dbReference>
<sequence length="272" mass="30312">MRCEEIIRRIEDEYPLGFAEDWDNPGLLVGHRKREISKVLVALDATEETIRQAIDTDADLMITHHPLLFHSIKKINDDDFMGRRILTLIENGISCYAMHTNFDVLGMAQLNVQQLDLDNVSVLDVTSESEGVVEGIGRVGDLPKAMTLEETAAYVRESLKLQDVRCYGLEQLEHDAEIGLPAPELITRVAVCGGSGKSCISCAIEQDAQVLITGDVDYHSAIDALAQGLYIIDAGHYGTEYGFIEYMVKKLRRLFPELEVEGARICKPFTVI</sequence>
<dbReference type="Proteomes" id="UP000005753">
    <property type="component" value="Chromosome"/>
</dbReference>
<gene>
    <name evidence="5" type="ORF">EubceDRAFT1_0371</name>
</gene>
<accession>I5AR06</accession>
<reference evidence="5 6" key="2">
    <citation type="submission" date="2012-02" db="EMBL/GenBank/DDBJ databases">
        <title>Improved High-Quality Draft sequence of Eubacterium cellulosolvens 6.</title>
        <authorList>
            <consortium name="US DOE Joint Genome Institute"/>
            <person name="Lucas S."/>
            <person name="Han J."/>
            <person name="Lapidus A."/>
            <person name="Cheng J.-F."/>
            <person name="Goodwin L."/>
            <person name="Pitluck S."/>
            <person name="Peters L."/>
            <person name="Mikhailova N."/>
            <person name="Gu W."/>
            <person name="Detter J.C."/>
            <person name="Han C."/>
            <person name="Tapia R."/>
            <person name="Land M."/>
            <person name="Hauser L."/>
            <person name="Kyrpides N."/>
            <person name="Ivanova N."/>
            <person name="Pagani I."/>
            <person name="Johnson E."/>
            <person name="Mukhopadhyay B."/>
            <person name="Anderson I."/>
            <person name="Woyke T."/>
        </authorList>
    </citation>
    <scope>NUCLEOTIDE SEQUENCE [LARGE SCALE GENOMIC DNA]</scope>
    <source>
        <strain evidence="5 6">6</strain>
    </source>
</reference>
<evidence type="ECO:0000313" key="6">
    <source>
        <dbReference type="Proteomes" id="UP000005753"/>
    </source>
</evidence>
<dbReference type="PANTHER" id="PTHR13799:SF14">
    <property type="entry name" value="GTP CYCLOHYDROLASE 1 TYPE 2 HOMOLOG"/>
    <property type="match status" value="1"/>
</dbReference>
<dbReference type="InterPro" id="IPR036069">
    <property type="entry name" value="DUF34/NIF3_sf"/>
</dbReference>
<dbReference type="eggNOG" id="COG0327">
    <property type="taxonomic scope" value="Bacteria"/>
</dbReference>
<dbReference type="SUPFAM" id="SSF102705">
    <property type="entry name" value="NIF3 (NGG1p interacting factor 3)-like"/>
    <property type="match status" value="1"/>
</dbReference>
<feature type="binding site" evidence="4">
    <location>
        <position position="64"/>
    </location>
    <ligand>
        <name>a divalent metal cation</name>
        <dbReference type="ChEBI" id="CHEBI:60240"/>
        <label>2</label>
    </ligand>
</feature>
<evidence type="ECO:0000256" key="1">
    <source>
        <dbReference type="ARBA" id="ARBA00006964"/>
    </source>
</evidence>
<feature type="binding site" evidence="4">
    <location>
        <position position="236"/>
    </location>
    <ligand>
        <name>a divalent metal cation</name>
        <dbReference type="ChEBI" id="CHEBI:60240"/>
        <label>1</label>
    </ligand>
</feature>
<feature type="binding site" evidence="4">
    <location>
        <position position="103"/>
    </location>
    <ligand>
        <name>a divalent metal cation</name>
        <dbReference type="ChEBI" id="CHEBI:60240"/>
        <label>1</label>
    </ligand>
</feature>
<reference evidence="5 6" key="1">
    <citation type="submission" date="2010-08" db="EMBL/GenBank/DDBJ databases">
        <authorList>
            <consortium name="US DOE Joint Genome Institute (JGI-PGF)"/>
            <person name="Lucas S."/>
            <person name="Copeland A."/>
            <person name="Lapidus A."/>
            <person name="Cheng J.-F."/>
            <person name="Bruce D."/>
            <person name="Goodwin L."/>
            <person name="Pitluck S."/>
            <person name="Land M.L."/>
            <person name="Hauser L."/>
            <person name="Chang Y.-J."/>
            <person name="Anderson I.J."/>
            <person name="Johnson E."/>
            <person name="Mulhopadhyay B."/>
            <person name="Kyrpides N."/>
            <person name="Woyke T.J."/>
        </authorList>
    </citation>
    <scope>NUCLEOTIDE SEQUENCE [LARGE SCALE GENOMIC DNA]</scope>
    <source>
        <strain evidence="5 6">6</strain>
    </source>
</reference>
<dbReference type="OrthoDB" id="9792792at2"/>
<evidence type="ECO:0000256" key="2">
    <source>
        <dbReference type="ARBA" id="ARBA00022112"/>
    </source>
</evidence>
<dbReference type="GO" id="GO:0046872">
    <property type="term" value="F:metal ion binding"/>
    <property type="evidence" value="ECO:0007669"/>
    <property type="project" value="UniProtKB-KW"/>
</dbReference>
<dbReference type="Pfam" id="PF01784">
    <property type="entry name" value="DUF34_NIF3"/>
    <property type="match status" value="1"/>
</dbReference>
<protein>
    <recommendedName>
        <fullName evidence="2">GTP cyclohydrolase 1 type 2 homolog</fullName>
    </recommendedName>
</protein>
<keyword evidence="6" id="KW-1185">Reference proteome</keyword>
<dbReference type="Gene3D" id="3.40.1390.30">
    <property type="entry name" value="NIF3 (NGG1p interacting factor 3)-like"/>
    <property type="match status" value="2"/>
</dbReference>
<evidence type="ECO:0000256" key="4">
    <source>
        <dbReference type="PIRSR" id="PIRSR602678-1"/>
    </source>
</evidence>
<evidence type="ECO:0000313" key="5">
    <source>
        <dbReference type="EMBL" id="EIM56229.1"/>
    </source>
</evidence>
<dbReference type="GO" id="GO:0005737">
    <property type="term" value="C:cytoplasm"/>
    <property type="evidence" value="ECO:0007669"/>
    <property type="project" value="TreeGrafter"/>
</dbReference>
<keyword evidence="3 4" id="KW-0479">Metal-binding</keyword>
<name>I5AR06_EUBC6</name>
<evidence type="ECO:0000256" key="3">
    <source>
        <dbReference type="ARBA" id="ARBA00022723"/>
    </source>
</evidence>
<dbReference type="NCBIfam" id="TIGR00486">
    <property type="entry name" value="YbgI_SA1388"/>
    <property type="match status" value="1"/>
</dbReference>
<dbReference type="PANTHER" id="PTHR13799">
    <property type="entry name" value="NGG1 INTERACTING FACTOR 3"/>
    <property type="match status" value="1"/>
</dbReference>
<dbReference type="EMBL" id="CM001487">
    <property type="protein sequence ID" value="EIM56229.1"/>
    <property type="molecule type" value="Genomic_DNA"/>
</dbReference>
<feature type="binding site" evidence="4">
    <location>
        <position position="65"/>
    </location>
    <ligand>
        <name>a divalent metal cation</name>
        <dbReference type="ChEBI" id="CHEBI:60240"/>
        <label>1</label>
    </ligand>
</feature>
<dbReference type="HOGENOM" id="CLU_037423_2_0_9"/>
<organism evidence="5 6">
    <name type="scientific">Eubacterium cellulosolvens (strain ATCC 43171 / JCM 9499 / 6)</name>
    <name type="common">Cillobacterium cellulosolvens</name>
    <dbReference type="NCBI Taxonomy" id="633697"/>
    <lineage>
        <taxon>Bacteria</taxon>
        <taxon>Bacillati</taxon>
        <taxon>Bacillota</taxon>
        <taxon>Clostridia</taxon>
        <taxon>Eubacteriales</taxon>
        <taxon>Eubacteriaceae</taxon>
        <taxon>Eubacterium</taxon>
    </lineage>
</organism>
<dbReference type="STRING" id="633697.EubceDRAFT1_0371"/>
<dbReference type="AlphaFoldDB" id="I5AR06"/>
<comment type="similarity">
    <text evidence="1">Belongs to the GTP cyclohydrolase I type 2/NIF3 family.</text>
</comment>